<gene>
    <name evidence="1" type="ORF">CALVIDRAFT_568045</name>
</gene>
<accession>A0A167HKP7</accession>
<sequence>MDSSCATHYVESTCDVHDSLQCICGTKEPHQFTLSLSDDSDDDSSVWPTSKELELSASTKSLPNPQTRSFYVRPTMAKSALPVARVHIQMDAVYMIAYDIRGLRHRYPPAPGHPIIAWTLGYAVTKEDILCLPRIDWDKKQKSWIGTACTWTWTGIHRAENVLLVIKLGDPRTIELNDFLGLVKAPYHQRIVHLAAGRQYMYVRLMREMVVAFIERLGGTLETVADDFMDDVRRFTHLVKAGTTAHVSLHVFL</sequence>
<keyword evidence="2" id="KW-1185">Reference proteome</keyword>
<dbReference type="Proteomes" id="UP000076738">
    <property type="component" value="Unassembled WGS sequence"/>
</dbReference>
<evidence type="ECO:0000313" key="2">
    <source>
        <dbReference type="Proteomes" id="UP000076738"/>
    </source>
</evidence>
<protein>
    <submittedName>
        <fullName evidence="1">Uncharacterized protein</fullName>
    </submittedName>
</protein>
<reference evidence="1 2" key="1">
    <citation type="journal article" date="2016" name="Mol. Biol. Evol.">
        <title>Comparative Genomics of Early-Diverging Mushroom-Forming Fungi Provides Insights into the Origins of Lignocellulose Decay Capabilities.</title>
        <authorList>
            <person name="Nagy L.G."/>
            <person name="Riley R."/>
            <person name="Tritt A."/>
            <person name="Adam C."/>
            <person name="Daum C."/>
            <person name="Floudas D."/>
            <person name="Sun H."/>
            <person name="Yadav J.S."/>
            <person name="Pangilinan J."/>
            <person name="Larsson K.H."/>
            <person name="Matsuura K."/>
            <person name="Barry K."/>
            <person name="Labutti K."/>
            <person name="Kuo R."/>
            <person name="Ohm R.A."/>
            <person name="Bhattacharya S.S."/>
            <person name="Shirouzu T."/>
            <person name="Yoshinaga Y."/>
            <person name="Martin F.M."/>
            <person name="Grigoriev I.V."/>
            <person name="Hibbett D.S."/>
        </authorList>
    </citation>
    <scope>NUCLEOTIDE SEQUENCE [LARGE SCALE GENOMIC DNA]</scope>
    <source>
        <strain evidence="1 2">TUFC12733</strain>
    </source>
</reference>
<dbReference type="OrthoDB" id="10342936at2759"/>
<evidence type="ECO:0000313" key="1">
    <source>
        <dbReference type="EMBL" id="KZO91734.1"/>
    </source>
</evidence>
<proteinExistence type="predicted"/>
<name>A0A167HKP7_CALVF</name>
<dbReference type="AlphaFoldDB" id="A0A167HKP7"/>
<dbReference type="EMBL" id="KV417319">
    <property type="protein sequence ID" value="KZO91734.1"/>
    <property type="molecule type" value="Genomic_DNA"/>
</dbReference>
<organism evidence="1 2">
    <name type="scientific">Calocera viscosa (strain TUFC12733)</name>
    <dbReference type="NCBI Taxonomy" id="1330018"/>
    <lineage>
        <taxon>Eukaryota</taxon>
        <taxon>Fungi</taxon>
        <taxon>Dikarya</taxon>
        <taxon>Basidiomycota</taxon>
        <taxon>Agaricomycotina</taxon>
        <taxon>Dacrymycetes</taxon>
        <taxon>Dacrymycetales</taxon>
        <taxon>Dacrymycetaceae</taxon>
        <taxon>Calocera</taxon>
    </lineage>
</organism>